<proteinExistence type="predicted"/>
<feature type="region of interest" description="Disordered" evidence="1">
    <location>
        <begin position="43"/>
        <end position="73"/>
    </location>
</feature>
<keyword evidence="3" id="KW-1185">Reference proteome</keyword>
<sequence>MVAYEFAQLVDECGWSVPKGDRRLRYAKLWVCGNPGCEYMTGRSSLPPRPTPPKEPEPIEKPTGQPFVNDLIV</sequence>
<reference evidence="2 3" key="1">
    <citation type="submission" date="2023-10" db="EMBL/GenBank/DDBJ databases">
        <title>Draft genome sequence of Xylaria bambusicola isolate GMP-LS, the root and basal stem rot pathogen of sugarcane in Indonesia.</title>
        <authorList>
            <person name="Selvaraj P."/>
            <person name="Muralishankar V."/>
            <person name="Muruganantham S."/>
            <person name="Sp S."/>
            <person name="Haryani S."/>
            <person name="Lau K.J.X."/>
            <person name="Naqvi N.I."/>
        </authorList>
    </citation>
    <scope>NUCLEOTIDE SEQUENCE [LARGE SCALE GENOMIC DNA]</scope>
    <source>
        <strain evidence="2">GMP-LS</strain>
    </source>
</reference>
<protein>
    <submittedName>
        <fullName evidence="2">Uncharacterized protein</fullName>
    </submittedName>
</protein>
<evidence type="ECO:0000313" key="3">
    <source>
        <dbReference type="Proteomes" id="UP001305414"/>
    </source>
</evidence>
<gene>
    <name evidence="2" type="ORF">RRF57_011728</name>
</gene>
<evidence type="ECO:0000256" key="1">
    <source>
        <dbReference type="SAM" id="MobiDB-lite"/>
    </source>
</evidence>
<dbReference type="AlphaFoldDB" id="A0AAN7V0Y2"/>
<comment type="caution">
    <text evidence="2">The sequence shown here is derived from an EMBL/GenBank/DDBJ whole genome shotgun (WGS) entry which is preliminary data.</text>
</comment>
<dbReference type="EMBL" id="JAWHQM010000061">
    <property type="protein sequence ID" value="KAK5636016.1"/>
    <property type="molecule type" value="Genomic_DNA"/>
</dbReference>
<dbReference type="Proteomes" id="UP001305414">
    <property type="component" value="Unassembled WGS sequence"/>
</dbReference>
<evidence type="ECO:0000313" key="2">
    <source>
        <dbReference type="EMBL" id="KAK5636016.1"/>
    </source>
</evidence>
<name>A0AAN7V0Y2_9PEZI</name>
<organism evidence="2 3">
    <name type="scientific">Xylaria bambusicola</name>
    <dbReference type="NCBI Taxonomy" id="326684"/>
    <lineage>
        <taxon>Eukaryota</taxon>
        <taxon>Fungi</taxon>
        <taxon>Dikarya</taxon>
        <taxon>Ascomycota</taxon>
        <taxon>Pezizomycotina</taxon>
        <taxon>Sordariomycetes</taxon>
        <taxon>Xylariomycetidae</taxon>
        <taxon>Xylariales</taxon>
        <taxon>Xylariaceae</taxon>
        <taxon>Xylaria</taxon>
    </lineage>
</organism>
<accession>A0AAN7V0Y2</accession>